<organism evidence="3 4">
    <name type="scientific">Amycolatopsis thailandensis</name>
    <dbReference type="NCBI Taxonomy" id="589330"/>
    <lineage>
        <taxon>Bacteria</taxon>
        <taxon>Bacillati</taxon>
        <taxon>Actinomycetota</taxon>
        <taxon>Actinomycetes</taxon>
        <taxon>Pseudonocardiales</taxon>
        <taxon>Pseudonocardiaceae</taxon>
        <taxon>Amycolatopsis</taxon>
    </lineage>
</organism>
<dbReference type="Proteomes" id="UP000215223">
    <property type="component" value="Unassembled WGS sequence"/>
</dbReference>
<reference evidence="3 4" key="1">
    <citation type="submission" date="2017-07" db="EMBL/GenBank/DDBJ databases">
        <title>Amycolatopsis thailandensis Genome sequencing and assembly.</title>
        <authorList>
            <person name="Kaur N."/>
            <person name="Mayilraj S."/>
        </authorList>
    </citation>
    <scope>NUCLEOTIDE SEQUENCE [LARGE SCALE GENOMIC DNA]</scope>
    <source>
        <strain evidence="3 4">JCM 16380</strain>
    </source>
</reference>
<keyword evidence="2" id="KW-0812">Transmembrane</keyword>
<keyword evidence="2" id="KW-1133">Transmembrane helix</keyword>
<evidence type="ECO:0000256" key="1">
    <source>
        <dbReference type="SAM" id="MobiDB-lite"/>
    </source>
</evidence>
<evidence type="ECO:0000313" key="4">
    <source>
        <dbReference type="Proteomes" id="UP000215223"/>
    </source>
</evidence>
<comment type="caution">
    <text evidence="3">The sequence shown here is derived from an EMBL/GenBank/DDBJ whole genome shotgun (WGS) entry which is preliminary data.</text>
</comment>
<evidence type="ECO:0000256" key="2">
    <source>
        <dbReference type="SAM" id="Phobius"/>
    </source>
</evidence>
<accession>A0A229RUJ7</accession>
<evidence type="ECO:0000313" key="3">
    <source>
        <dbReference type="EMBL" id="OXM50330.1"/>
    </source>
</evidence>
<name>A0A229RUJ7_9PSEU</name>
<keyword evidence="4" id="KW-1185">Reference proteome</keyword>
<dbReference type="EMBL" id="NMQT01000102">
    <property type="protein sequence ID" value="OXM50330.1"/>
    <property type="molecule type" value="Genomic_DNA"/>
</dbReference>
<sequence length="98" mass="10520">MVALGVIVTVAVILLATGVTVILVLGGILAWYIRDAERRSERTFTRIHDPVRIPGSWQLVTDPDGPAGRPFRPVVRPAPARTAPSVSRHSNNSVSASI</sequence>
<feature type="transmembrane region" description="Helical" evidence="2">
    <location>
        <begin position="6"/>
        <end position="33"/>
    </location>
</feature>
<proteinExistence type="predicted"/>
<dbReference type="OrthoDB" id="10002494at2"/>
<dbReference type="AlphaFoldDB" id="A0A229RUJ7"/>
<feature type="compositionally biased region" description="Low complexity" evidence="1">
    <location>
        <begin position="65"/>
        <end position="84"/>
    </location>
</feature>
<protein>
    <submittedName>
        <fullName evidence="3">Uncharacterized protein</fullName>
    </submittedName>
</protein>
<feature type="region of interest" description="Disordered" evidence="1">
    <location>
        <begin position="58"/>
        <end position="98"/>
    </location>
</feature>
<dbReference type="RefSeq" id="WP_093936991.1">
    <property type="nucleotide sequence ID" value="NZ_NMQT01000102.1"/>
</dbReference>
<keyword evidence="2" id="KW-0472">Membrane</keyword>
<feature type="compositionally biased region" description="Polar residues" evidence="1">
    <location>
        <begin position="85"/>
        <end position="98"/>
    </location>
</feature>
<gene>
    <name evidence="3" type="ORF">CFP71_28280</name>
</gene>